<feature type="transmembrane region" description="Helical" evidence="8">
    <location>
        <begin position="392"/>
        <end position="411"/>
    </location>
</feature>
<reference evidence="10 11" key="1">
    <citation type="submission" date="2024-06" db="EMBL/GenBank/DDBJ databases">
        <title>Genomic Encyclopedia of Type Strains, Phase IV (KMG-IV): sequencing the most valuable type-strain genomes for metagenomic binning, comparative biology and taxonomic classification.</title>
        <authorList>
            <person name="Goeker M."/>
        </authorList>
    </citation>
    <scope>NUCLEOTIDE SEQUENCE [LARGE SCALE GENOMIC DNA]</scope>
    <source>
        <strain evidence="10 11">DSM 17809</strain>
    </source>
</reference>
<evidence type="ECO:0000313" key="11">
    <source>
        <dbReference type="Proteomes" id="UP001549110"/>
    </source>
</evidence>
<name>A0ABV2EJ79_9CAUL</name>
<evidence type="ECO:0000259" key="9">
    <source>
        <dbReference type="Pfam" id="PF02366"/>
    </source>
</evidence>
<accession>A0ABV2EJ79</accession>
<dbReference type="RefSeq" id="WP_354297598.1">
    <property type="nucleotide sequence ID" value="NZ_JBEPLU010000001.1"/>
</dbReference>
<keyword evidence="5 8" id="KW-0812">Transmembrane</keyword>
<feature type="transmembrane region" description="Helical" evidence="8">
    <location>
        <begin position="224"/>
        <end position="245"/>
    </location>
</feature>
<evidence type="ECO:0000256" key="6">
    <source>
        <dbReference type="ARBA" id="ARBA00022989"/>
    </source>
</evidence>
<feature type="transmembrane region" description="Helical" evidence="8">
    <location>
        <begin position="16"/>
        <end position="35"/>
    </location>
</feature>
<dbReference type="Pfam" id="PF02366">
    <property type="entry name" value="PMT"/>
    <property type="match status" value="1"/>
</dbReference>
<dbReference type="InterPro" id="IPR050297">
    <property type="entry name" value="LipidA_mod_glycosyltrf_83"/>
</dbReference>
<keyword evidence="2" id="KW-1003">Cell membrane</keyword>
<evidence type="ECO:0000256" key="4">
    <source>
        <dbReference type="ARBA" id="ARBA00022679"/>
    </source>
</evidence>
<keyword evidence="11" id="KW-1185">Reference proteome</keyword>
<feature type="transmembrane region" description="Helical" evidence="8">
    <location>
        <begin position="356"/>
        <end position="380"/>
    </location>
</feature>
<evidence type="ECO:0000256" key="1">
    <source>
        <dbReference type="ARBA" id="ARBA00004651"/>
    </source>
</evidence>
<organism evidence="10 11">
    <name type="scientific">Phenylobacterium koreense</name>
    <dbReference type="NCBI Taxonomy" id="266125"/>
    <lineage>
        <taxon>Bacteria</taxon>
        <taxon>Pseudomonadati</taxon>
        <taxon>Pseudomonadota</taxon>
        <taxon>Alphaproteobacteria</taxon>
        <taxon>Caulobacterales</taxon>
        <taxon>Caulobacteraceae</taxon>
        <taxon>Phenylobacterium</taxon>
    </lineage>
</organism>
<protein>
    <submittedName>
        <fullName evidence="10">4-amino-4-deoxy-L-arabinose transferase-like glycosyltransferase</fullName>
    </submittedName>
</protein>
<evidence type="ECO:0000256" key="2">
    <source>
        <dbReference type="ARBA" id="ARBA00022475"/>
    </source>
</evidence>
<evidence type="ECO:0000256" key="7">
    <source>
        <dbReference type="ARBA" id="ARBA00023136"/>
    </source>
</evidence>
<feature type="transmembrane region" description="Helical" evidence="8">
    <location>
        <begin position="418"/>
        <end position="438"/>
    </location>
</feature>
<dbReference type="Proteomes" id="UP001549110">
    <property type="component" value="Unassembled WGS sequence"/>
</dbReference>
<feature type="transmembrane region" description="Helical" evidence="8">
    <location>
        <begin position="279"/>
        <end position="300"/>
    </location>
</feature>
<comment type="caution">
    <text evidence="10">The sequence shown here is derived from an EMBL/GenBank/DDBJ whole genome shotgun (WGS) entry which is preliminary data.</text>
</comment>
<feature type="transmembrane region" description="Helical" evidence="8">
    <location>
        <begin position="181"/>
        <end position="212"/>
    </location>
</feature>
<evidence type="ECO:0000256" key="5">
    <source>
        <dbReference type="ARBA" id="ARBA00022692"/>
    </source>
</evidence>
<proteinExistence type="predicted"/>
<dbReference type="InterPro" id="IPR003342">
    <property type="entry name" value="ArnT-like_N"/>
</dbReference>
<gene>
    <name evidence="10" type="ORF">ABID41_002165</name>
</gene>
<evidence type="ECO:0000256" key="8">
    <source>
        <dbReference type="SAM" id="Phobius"/>
    </source>
</evidence>
<dbReference type="EMBL" id="JBEPLU010000001">
    <property type="protein sequence ID" value="MET3527070.1"/>
    <property type="molecule type" value="Genomic_DNA"/>
</dbReference>
<keyword evidence="3" id="KW-0328">Glycosyltransferase</keyword>
<feature type="domain" description="ArnT-like N-terminal" evidence="9">
    <location>
        <begin position="89"/>
        <end position="241"/>
    </location>
</feature>
<evidence type="ECO:0000313" key="10">
    <source>
        <dbReference type="EMBL" id="MET3527070.1"/>
    </source>
</evidence>
<comment type="subcellular location">
    <subcellularLocation>
        <location evidence="1">Cell membrane</location>
        <topology evidence="1">Multi-pass membrane protein</topology>
    </subcellularLocation>
</comment>
<keyword evidence="7 8" id="KW-0472">Membrane</keyword>
<feature type="transmembrane region" description="Helical" evidence="8">
    <location>
        <begin position="307"/>
        <end position="325"/>
    </location>
</feature>
<feature type="transmembrane region" description="Helical" evidence="8">
    <location>
        <begin position="149"/>
        <end position="169"/>
    </location>
</feature>
<dbReference type="PANTHER" id="PTHR33908:SF3">
    <property type="entry name" value="UNDECAPRENYL PHOSPHATE-ALPHA-4-AMINO-4-DEOXY-L-ARABINOSE ARABINOSYL TRANSFERASE"/>
    <property type="match status" value="1"/>
</dbReference>
<feature type="transmembrane region" description="Helical" evidence="8">
    <location>
        <begin position="331"/>
        <end position="349"/>
    </location>
</feature>
<evidence type="ECO:0000256" key="3">
    <source>
        <dbReference type="ARBA" id="ARBA00022676"/>
    </source>
</evidence>
<sequence>MSLQAYLDRFGQGWRAPAVAALIAFLAGLPGVFAMPPLDRDESRFAQATAQMLETRDFVVIRFQDEPRFKKPVGIHWMQAASVALFSEAEARDIWAYRLPSLLGAMLAAAACAWGAAAFFGGPTGLLAGSILGATFLLSTEAFIAKTDAVLAGTTTLALAALARIYAASRDGPPAGALVRLLFWLGLSLSILVKGPVGLMVVILTALGLWAWERKGGWLKGMSWTWGLILMAAIVGPWAAAVTVATDGGFWTTAFGADLAPKLAGGQESHGAPPGYHTLLTPLLIFPGAVLLPAALAFAWRQRKEPGVRFAICWLVPSFLVFEAMPTKLVHYTLPTYGALAWLMAAAVTRDQVGPIARWIGIILSALVGVALGAGVFYLYGEYGDPSDLPATIATALLLAAAGIAGAYLMWRGEALKAIAAAGALAILGHGALAAALAPRLDPLWLSKRTARMLEAAKLLPRQGFTSAPVAVAGYAEPSLVFALGTPTNLGGVGDAVDALADNRPAVVEGREQAQFEAALKSREVKAREIGRVDGLNYSNGDDTTLRIYAPAPP</sequence>
<keyword evidence="4" id="KW-0808">Transferase</keyword>
<dbReference type="PANTHER" id="PTHR33908">
    <property type="entry name" value="MANNOSYLTRANSFERASE YKCB-RELATED"/>
    <property type="match status" value="1"/>
</dbReference>
<keyword evidence="6 8" id="KW-1133">Transmembrane helix</keyword>